<sequence>MKSRPFLTLIYCFQGKCSGGRLVSGRAHRSEDRSSHLPWGFLFFFLFSMVFSFFQCYKLILFVFLP</sequence>
<dbReference type="RefSeq" id="XP_045098443.1">
    <property type="nucleotide sequence ID" value="XM_045235370.1"/>
</dbReference>
<evidence type="ECO:0000256" key="1">
    <source>
        <dbReference type="SAM" id="Phobius"/>
    </source>
</evidence>
<dbReference type="KEGG" id="cbr:CBG_26380"/>
<dbReference type="HOGENOM" id="CLU_2833466_0_0_1"/>
<keyword evidence="3" id="KW-1185">Reference proteome</keyword>
<dbReference type="EMBL" id="HE601369">
    <property type="protein sequence ID" value="CAR98876.1"/>
    <property type="molecule type" value="Genomic_DNA"/>
</dbReference>
<evidence type="ECO:0000313" key="2">
    <source>
        <dbReference type="EMBL" id="CAR98876.1"/>
    </source>
</evidence>
<dbReference type="AlphaFoldDB" id="B6IG46"/>
<name>B6IG46_CAEBR</name>
<protein>
    <submittedName>
        <fullName evidence="2">Protein CBG26380</fullName>
    </submittedName>
</protein>
<gene>
    <name evidence="2" type="ORF">CBG26380</name>
    <name evidence="2" type="ORF">CBG_26380</name>
</gene>
<organism evidence="2 3">
    <name type="scientific">Caenorhabditis briggsae</name>
    <dbReference type="NCBI Taxonomy" id="6238"/>
    <lineage>
        <taxon>Eukaryota</taxon>
        <taxon>Metazoa</taxon>
        <taxon>Ecdysozoa</taxon>
        <taxon>Nematoda</taxon>
        <taxon>Chromadorea</taxon>
        <taxon>Rhabditida</taxon>
        <taxon>Rhabditina</taxon>
        <taxon>Rhabditomorpha</taxon>
        <taxon>Rhabditoidea</taxon>
        <taxon>Rhabditidae</taxon>
        <taxon>Peloderinae</taxon>
        <taxon>Caenorhabditis</taxon>
    </lineage>
</organism>
<keyword evidence="1" id="KW-0472">Membrane</keyword>
<accession>B6IG46</accession>
<keyword evidence="1" id="KW-0812">Transmembrane</keyword>
<dbReference type="CTD" id="68917858"/>
<evidence type="ECO:0000313" key="3">
    <source>
        <dbReference type="Proteomes" id="UP000008549"/>
    </source>
</evidence>
<reference evidence="2 3" key="1">
    <citation type="journal article" date="2003" name="PLoS Biol.">
        <title>The genome sequence of Caenorhabditis briggsae: a platform for comparative genomics.</title>
        <authorList>
            <person name="Stein L.D."/>
            <person name="Bao Z."/>
            <person name="Blasiar D."/>
            <person name="Blumenthal T."/>
            <person name="Brent M.R."/>
            <person name="Chen N."/>
            <person name="Chinwalla A."/>
            <person name="Clarke L."/>
            <person name="Clee C."/>
            <person name="Coghlan A."/>
            <person name="Coulson A."/>
            <person name="D'Eustachio P."/>
            <person name="Fitch D.H."/>
            <person name="Fulton L.A."/>
            <person name="Fulton R.E."/>
            <person name="Griffiths-Jones S."/>
            <person name="Harris T.W."/>
            <person name="Hillier L.W."/>
            <person name="Kamath R."/>
            <person name="Kuwabara P.E."/>
            <person name="Mardis E.R."/>
            <person name="Marra M.A."/>
            <person name="Miner T.L."/>
            <person name="Minx P."/>
            <person name="Mullikin J.C."/>
            <person name="Plumb R.W."/>
            <person name="Rogers J."/>
            <person name="Schein J.E."/>
            <person name="Sohrmann M."/>
            <person name="Spieth J."/>
            <person name="Stajich J.E."/>
            <person name="Wei C."/>
            <person name="Willey D."/>
            <person name="Wilson R.K."/>
            <person name="Durbin R."/>
            <person name="Waterston R.H."/>
        </authorList>
    </citation>
    <scope>NUCLEOTIDE SEQUENCE [LARGE SCALE GENOMIC DNA]</scope>
    <source>
        <strain evidence="2 3">AF16</strain>
    </source>
</reference>
<proteinExistence type="predicted"/>
<dbReference type="GeneID" id="68917858"/>
<feature type="transmembrane region" description="Helical" evidence="1">
    <location>
        <begin position="43"/>
        <end position="65"/>
    </location>
</feature>
<dbReference type="Proteomes" id="UP000008549">
    <property type="component" value="Unassembled WGS sequence"/>
</dbReference>
<reference evidence="2 3" key="2">
    <citation type="journal article" date="2011" name="PLoS Genet.">
        <title>Caenorhabditis briggsae recombinant inbred line genotypes reveal inter-strain incompatibility and the evolution of recombination.</title>
        <authorList>
            <person name="Ross J.A."/>
            <person name="Koboldt D.C."/>
            <person name="Staisch J.E."/>
            <person name="Chamberlin H.M."/>
            <person name="Gupta B.P."/>
            <person name="Miller R.D."/>
            <person name="Baird S.E."/>
            <person name="Haag E.S."/>
        </authorList>
    </citation>
    <scope>NUCLEOTIDE SEQUENCE [LARGE SCALE GENOMIC DNA]</scope>
    <source>
        <strain evidence="2 3">AF16</strain>
    </source>
</reference>
<keyword evidence="1" id="KW-1133">Transmembrane helix</keyword>
<dbReference type="InParanoid" id="B6IG46"/>